<dbReference type="EMBL" id="CP100390">
    <property type="protein sequence ID" value="UZE94708.1"/>
    <property type="molecule type" value="Genomic_DNA"/>
</dbReference>
<evidence type="ECO:0000259" key="1">
    <source>
        <dbReference type="SMART" id="SM00481"/>
    </source>
</evidence>
<dbReference type="InterPro" id="IPR003141">
    <property type="entry name" value="Pol/His_phosphatase_N"/>
</dbReference>
<accession>A0ABY6MXZ4</accession>
<dbReference type="InterPro" id="IPR052018">
    <property type="entry name" value="PHP_domain"/>
</dbReference>
<protein>
    <submittedName>
        <fullName evidence="2">PHP domain-containing protein</fullName>
    </submittedName>
</protein>
<feature type="domain" description="Polymerase/histidinol phosphatase N-terminal" evidence="1">
    <location>
        <begin position="8"/>
        <end position="73"/>
    </location>
</feature>
<dbReference type="PANTHER" id="PTHR42924">
    <property type="entry name" value="EXONUCLEASE"/>
    <property type="match status" value="1"/>
</dbReference>
<dbReference type="Pfam" id="PF02811">
    <property type="entry name" value="PHP"/>
    <property type="match status" value="1"/>
</dbReference>
<gene>
    <name evidence="2" type="ORF">NKI27_11510</name>
</gene>
<dbReference type="InterPro" id="IPR004013">
    <property type="entry name" value="PHP_dom"/>
</dbReference>
<keyword evidence="3" id="KW-1185">Reference proteome</keyword>
<dbReference type="CDD" id="cd07438">
    <property type="entry name" value="PHP_HisPPase_AMP"/>
    <property type="match status" value="1"/>
</dbReference>
<name>A0ABY6MXZ4_9ALTE</name>
<evidence type="ECO:0000313" key="2">
    <source>
        <dbReference type="EMBL" id="UZE94708.1"/>
    </source>
</evidence>
<reference evidence="2" key="1">
    <citation type="submission" date="2022-06" db="EMBL/GenBank/DDBJ databases">
        <title>Alkalimarinus sp. nov., isolated from gut of a Alitta virens.</title>
        <authorList>
            <person name="Yang A.I."/>
            <person name="Shin N.-R."/>
        </authorList>
    </citation>
    <scope>NUCLEOTIDE SEQUENCE</scope>
    <source>
        <strain evidence="2">A2M4</strain>
    </source>
</reference>
<dbReference type="Gene3D" id="1.10.150.650">
    <property type="match status" value="1"/>
</dbReference>
<dbReference type="SUPFAM" id="SSF89550">
    <property type="entry name" value="PHP domain-like"/>
    <property type="match status" value="1"/>
</dbReference>
<dbReference type="InterPro" id="IPR016195">
    <property type="entry name" value="Pol/histidinol_Pase-like"/>
</dbReference>
<evidence type="ECO:0000313" key="3">
    <source>
        <dbReference type="Proteomes" id="UP001163739"/>
    </source>
</evidence>
<organism evidence="2 3">
    <name type="scientific">Alkalimarinus alittae</name>
    <dbReference type="NCBI Taxonomy" id="2961619"/>
    <lineage>
        <taxon>Bacteria</taxon>
        <taxon>Pseudomonadati</taxon>
        <taxon>Pseudomonadota</taxon>
        <taxon>Gammaproteobacteria</taxon>
        <taxon>Alteromonadales</taxon>
        <taxon>Alteromonadaceae</taxon>
        <taxon>Alkalimarinus</taxon>
    </lineage>
</organism>
<dbReference type="Proteomes" id="UP001163739">
    <property type="component" value="Chromosome"/>
</dbReference>
<dbReference type="SMART" id="SM00481">
    <property type="entry name" value="POLIIIAc"/>
    <property type="match status" value="1"/>
</dbReference>
<dbReference type="Gene3D" id="3.20.20.140">
    <property type="entry name" value="Metal-dependent hydrolases"/>
    <property type="match status" value="1"/>
</dbReference>
<dbReference type="PANTHER" id="PTHR42924:SF3">
    <property type="entry name" value="POLYMERASE_HISTIDINOL PHOSPHATASE N-TERMINAL DOMAIN-CONTAINING PROTEIN"/>
    <property type="match status" value="1"/>
</dbReference>
<dbReference type="RefSeq" id="WP_265046201.1">
    <property type="nucleotide sequence ID" value="NZ_CP100390.1"/>
</dbReference>
<sequence length="283" mass="30318">MSHLSSLIDLHCHSTASDGTLTPSDLVALAYQKGVKHLALTDHDTISGLDEAASTGDALGVNIISGVEFSAQWNNQGIHILGLNFDRQSPIIKSAVERQESSRFLRTKSISERLEKKGFEGLYEAALVSSSGQAPGRPHIASAMVEKGYVSNVSVAFKKYLGAGKVGDIRSVWPELNEVVGWIVDAGGIAIIAHPRKYNMTVTKLRSLIADFKASGGEGLEVITSGQKQGEIGLLADLCTKYELKGSLGSDFHSPTQPWVKLGAIPSLPKSVKPVWLDWALSV</sequence>
<proteinExistence type="predicted"/>